<dbReference type="STRING" id="1851148.SMSP2_02791"/>
<dbReference type="NCBIfam" id="TIGR00516">
    <property type="entry name" value="acpS"/>
    <property type="match status" value="1"/>
</dbReference>
<feature type="domain" description="4'-phosphopantetheinyl transferase" evidence="8">
    <location>
        <begin position="3"/>
        <end position="80"/>
    </location>
</feature>
<evidence type="ECO:0000256" key="2">
    <source>
        <dbReference type="ARBA" id="ARBA00022679"/>
    </source>
</evidence>
<dbReference type="KEGG" id="pbas:SMSP2_02791"/>
<keyword evidence="5" id="KW-0460">Magnesium</keyword>
<evidence type="ECO:0000256" key="1">
    <source>
        <dbReference type="ARBA" id="ARBA00022516"/>
    </source>
</evidence>
<dbReference type="Gene3D" id="3.90.470.20">
    <property type="entry name" value="4'-phosphopantetheinyl transferase domain"/>
    <property type="match status" value="1"/>
</dbReference>
<evidence type="ECO:0000313" key="10">
    <source>
        <dbReference type="Proteomes" id="UP000188181"/>
    </source>
</evidence>
<gene>
    <name evidence="9" type="primary">acpS</name>
    <name evidence="9" type="ORF">SMSP2_02791</name>
</gene>
<keyword evidence="10" id="KW-1185">Reference proteome</keyword>
<dbReference type="EC" id="2.7.8.7" evidence="9"/>
<dbReference type="InterPro" id="IPR008278">
    <property type="entry name" value="4-PPantetheinyl_Trfase_dom"/>
</dbReference>
<protein>
    <submittedName>
        <fullName evidence="9">Holo-[acyl-carrier-protein] synthase</fullName>
        <ecNumber evidence="9">2.7.8.7</ecNumber>
    </submittedName>
</protein>
<dbReference type="EMBL" id="CP019646">
    <property type="protein sequence ID" value="AQQ72407.1"/>
    <property type="molecule type" value="Genomic_DNA"/>
</dbReference>
<dbReference type="Proteomes" id="UP000188181">
    <property type="component" value="Chromosome"/>
</dbReference>
<evidence type="ECO:0000256" key="5">
    <source>
        <dbReference type="ARBA" id="ARBA00022842"/>
    </source>
</evidence>
<dbReference type="GO" id="GO:0006633">
    <property type="term" value="P:fatty acid biosynthetic process"/>
    <property type="evidence" value="ECO:0007669"/>
    <property type="project" value="UniProtKB-KW"/>
</dbReference>
<dbReference type="InterPro" id="IPR004568">
    <property type="entry name" value="Ppantetheine-prot_Trfase_dom"/>
</dbReference>
<evidence type="ECO:0000259" key="8">
    <source>
        <dbReference type="Pfam" id="PF01648"/>
    </source>
</evidence>
<sequence>MLEKHGEHFKKKVFTPAEIEYAGKSKKTAQTFAARFAAKEAVLKLLRTGLRDGLKWTDIEITNDHLGAPSVTLSGRALELAGQMGICQVSISITHDQGFAAATAIAIAAVENL</sequence>
<keyword evidence="2 9" id="KW-0808">Transferase</keyword>
<name>A0A1Q2MJ40_9BACT</name>
<keyword evidence="7" id="KW-0275">Fatty acid biosynthesis</keyword>
<evidence type="ECO:0000256" key="6">
    <source>
        <dbReference type="ARBA" id="ARBA00023098"/>
    </source>
</evidence>
<dbReference type="InterPro" id="IPR037143">
    <property type="entry name" value="4-PPantetheinyl_Trfase_dom_sf"/>
</dbReference>
<reference evidence="10" key="1">
    <citation type="submission" date="2017-02" db="EMBL/GenBank/DDBJ databases">
        <title>Comparative genomics and description of representatives of a novel lineage of planctomycetes thriving in anoxic sediments.</title>
        <authorList>
            <person name="Spring S."/>
            <person name="Bunk B."/>
            <person name="Sproer C."/>
        </authorList>
    </citation>
    <scope>NUCLEOTIDE SEQUENCE [LARGE SCALE GENOMIC DNA]</scope>
    <source>
        <strain evidence="10">SM-Chi-D1</strain>
    </source>
</reference>
<evidence type="ECO:0000256" key="7">
    <source>
        <dbReference type="ARBA" id="ARBA00023160"/>
    </source>
</evidence>
<proteinExistence type="predicted"/>
<keyword evidence="4" id="KW-0276">Fatty acid metabolism</keyword>
<evidence type="ECO:0000313" key="9">
    <source>
        <dbReference type="EMBL" id="AQQ72407.1"/>
    </source>
</evidence>
<accession>A0A1Q2MJ40</accession>
<dbReference type="InterPro" id="IPR002582">
    <property type="entry name" value="ACPS"/>
</dbReference>
<dbReference type="GO" id="GO:0000287">
    <property type="term" value="F:magnesium ion binding"/>
    <property type="evidence" value="ECO:0007669"/>
    <property type="project" value="InterPro"/>
</dbReference>
<evidence type="ECO:0000256" key="4">
    <source>
        <dbReference type="ARBA" id="ARBA00022832"/>
    </source>
</evidence>
<keyword evidence="6" id="KW-0443">Lipid metabolism</keyword>
<keyword evidence="1" id="KW-0444">Lipid biosynthesis</keyword>
<dbReference type="SUPFAM" id="SSF56214">
    <property type="entry name" value="4'-phosphopantetheinyl transferase"/>
    <property type="match status" value="1"/>
</dbReference>
<dbReference type="GO" id="GO:0008897">
    <property type="term" value="F:holo-[acyl-carrier-protein] synthase activity"/>
    <property type="evidence" value="ECO:0007669"/>
    <property type="project" value="UniProtKB-EC"/>
</dbReference>
<dbReference type="AlphaFoldDB" id="A0A1Q2MJ40"/>
<dbReference type="Pfam" id="PF01648">
    <property type="entry name" value="ACPS"/>
    <property type="match status" value="1"/>
</dbReference>
<keyword evidence="3" id="KW-0479">Metal-binding</keyword>
<evidence type="ECO:0000256" key="3">
    <source>
        <dbReference type="ARBA" id="ARBA00022723"/>
    </source>
</evidence>
<organism evidence="9 10">
    <name type="scientific">Limihaloglobus sulfuriphilus</name>
    <dbReference type="NCBI Taxonomy" id="1851148"/>
    <lineage>
        <taxon>Bacteria</taxon>
        <taxon>Pseudomonadati</taxon>
        <taxon>Planctomycetota</taxon>
        <taxon>Phycisphaerae</taxon>
        <taxon>Sedimentisphaerales</taxon>
        <taxon>Sedimentisphaeraceae</taxon>
        <taxon>Limihaloglobus</taxon>
    </lineage>
</organism>
<dbReference type="NCBIfam" id="TIGR00556">
    <property type="entry name" value="pantethn_trn"/>
    <property type="match status" value="1"/>
</dbReference>